<dbReference type="AlphaFoldDB" id="A0A1J5R5S8"/>
<reference evidence="1" key="1">
    <citation type="submission" date="2016-10" db="EMBL/GenBank/DDBJ databases">
        <title>Sequence of Gallionella enrichment culture.</title>
        <authorList>
            <person name="Poehlein A."/>
            <person name="Muehling M."/>
            <person name="Daniel R."/>
        </authorList>
    </citation>
    <scope>NUCLEOTIDE SEQUENCE</scope>
</reference>
<protein>
    <submittedName>
        <fullName evidence="1">Uncharacterized protein</fullName>
    </submittedName>
</protein>
<sequence length="31" mass="3858">MCLTFGNKRELFRLSLNNFLERNLYEKLAHW</sequence>
<name>A0A1J5R5S8_9ZZZZ</name>
<evidence type="ECO:0000313" key="1">
    <source>
        <dbReference type="EMBL" id="OIQ87399.1"/>
    </source>
</evidence>
<dbReference type="EMBL" id="MLJW01000424">
    <property type="protein sequence ID" value="OIQ87399.1"/>
    <property type="molecule type" value="Genomic_DNA"/>
</dbReference>
<accession>A0A1J5R5S8</accession>
<comment type="caution">
    <text evidence="1">The sequence shown here is derived from an EMBL/GenBank/DDBJ whole genome shotgun (WGS) entry which is preliminary data.</text>
</comment>
<organism evidence="1">
    <name type="scientific">mine drainage metagenome</name>
    <dbReference type="NCBI Taxonomy" id="410659"/>
    <lineage>
        <taxon>unclassified sequences</taxon>
        <taxon>metagenomes</taxon>
        <taxon>ecological metagenomes</taxon>
    </lineage>
</organism>
<gene>
    <name evidence="1" type="ORF">GALL_307330</name>
</gene>
<proteinExistence type="predicted"/>